<dbReference type="Gene3D" id="3.40.50.1820">
    <property type="entry name" value="alpha/beta hydrolase"/>
    <property type="match status" value="1"/>
</dbReference>
<evidence type="ECO:0000256" key="1">
    <source>
        <dbReference type="SAM" id="MobiDB-lite"/>
    </source>
</evidence>
<keyword evidence="3" id="KW-0808">Transferase</keyword>
<dbReference type="Gene3D" id="3.30.1310.20">
    <property type="entry name" value="PRTase-like"/>
    <property type="match status" value="1"/>
</dbReference>
<dbReference type="Gene3D" id="3.40.50.2020">
    <property type="match status" value="1"/>
</dbReference>
<proteinExistence type="predicted"/>
<dbReference type="InterPro" id="IPR029057">
    <property type="entry name" value="PRTase-like"/>
</dbReference>
<reference evidence="3 4" key="1">
    <citation type="submission" date="2024-10" db="EMBL/GenBank/DDBJ databases">
        <title>The Natural Products Discovery Center: Release of the First 8490 Sequenced Strains for Exploring Actinobacteria Biosynthetic Diversity.</title>
        <authorList>
            <person name="Kalkreuter E."/>
            <person name="Kautsar S.A."/>
            <person name="Yang D."/>
            <person name="Bader C.D."/>
            <person name="Teijaro C.N."/>
            <person name="Fluegel L."/>
            <person name="Davis C.M."/>
            <person name="Simpson J.R."/>
            <person name="Lauterbach L."/>
            <person name="Steele A.D."/>
            <person name="Gui C."/>
            <person name="Meng S."/>
            <person name="Li G."/>
            <person name="Viehrig K."/>
            <person name="Ye F."/>
            <person name="Su P."/>
            <person name="Kiefer A.F."/>
            <person name="Nichols A."/>
            <person name="Cepeda A.J."/>
            <person name="Yan W."/>
            <person name="Fan B."/>
            <person name="Jiang Y."/>
            <person name="Adhikari A."/>
            <person name="Zheng C.-J."/>
            <person name="Schuster L."/>
            <person name="Cowan T.M."/>
            <person name="Smanski M.J."/>
            <person name="Chevrette M.G."/>
            <person name="De Carvalho L.P.S."/>
            <person name="Shen B."/>
        </authorList>
    </citation>
    <scope>NUCLEOTIDE SEQUENCE [LARGE SCALE GENOMIC DNA]</scope>
    <source>
        <strain evidence="3 4">NPDC020327</strain>
    </source>
</reference>
<dbReference type="GO" id="GO:0016757">
    <property type="term" value="F:glycosyltransferase activity"/>
    <property type="evidence" value="ECO:0007669"/>
    <property type="project" value="UniProtKB-KW"/>
</dbReference>
<comment type="caution">
    <text evidence="3">The sequence shown here is derived from an EMBL/GenBank/DDBJ whole genome shotgun (WGS) entry which is preliminary data.</text>
</comment>
<gene>
    <name evidence="3" type="ORF">ACH429_04040</name>
</gene>
<dbReference type="PANTHER" id="PTHR13136:SF11">
    <property type="entry name" value="TESTIS-EXPRESSED PROTEIN 30"/>
    <property type="match status" value="1"/>
</dbReference>
<dbReference type="Proteomes" id="UP001611548">
    <property type="component" value="Unassembled WGS sequence"/>
</dbReference>
<evidence type="ECO:0000313" key="3">
    <source>
        <dbReference type="EMBL" id="MFI1963302.1"/>
    </source>
</evidence>
<dbReference type="SUPFAM" id="SSF53474">
    <property type="entry name" value="alpha/beta-Hydrolases"/>
    <property type="match status" value="1"/>
</dbReference>
<keyword evidence="4" id="KW-1185">Reference proteome</keyword>
<feature type="compositionally biased region" description="Low complexity" evidence="1">
    <location>
        <begin position="223"/>
        <end position="247"/>
    </location>
</feature>
<dbReference type="InterPro" id="IPR029058">
    <property type="entry name" value="AB_hydrolase_fold"/>
</dbReference>
<sequence>MFTDRTEAGRLLAAQLEHLRGERPVVLGLPRGGVPVAYEVARALGAPLDVILVRKLGVPTHRELGFGAIGEDGVRIVHEHIVRMGRVDPASLAAVERTEEAELRRQADRFRRGRPRVELTGRAAVVVDDGVATGATASVACRVAKEHGARRVVLAVPVAPPDAAAGLRAEVDELVCLSTPAAFFAVGEWYEDFSQTSDGEVVELLAQHTEATRSQGGPGNPGSSGHPGNPGNPGDNPGNPGDRIGNPAPGPVVREVEIPVPSDGVHLTGDLHLPSGAPGVVAFAHGSGSSRRSPRNRAVAAALNRAGLGTLLFDLLTPAEELDRANVFDVQTLARRLAEATRLLRRQHRLPVAYFGASTGAAAALWAASERDPEGRPGVAAVVSRGGRPDLAGDRLRDVRAPTLLIVGGADETVVDLNRQAQSRLRCENRLEVVPGATHLFEEPGALDAVCDLARDWFLGHLGAHSGK</sequence>
<protein>
    <submittedName>
        <fullName evidence="3">Phosphoribosyltransferase family protein</fullName>
    </submittedName>
</protein>
<name>A0ABW7UPA4_9ACTN</name>
<dbReference type="Pfam" id="PF00156">
    <property type="entry name" value="Pribosyltran"/>
    <property type="match status" value="1"/>
</dbReference>
<dbReference type="PANTHER" id="PTHR13136">
    <property type="entry name" value="TESTIS DEVELOPMENT PROTEIN PRTD"/>
    <property type="match status" value="1"/>
</dbReference>
<dbReference type="InterPro" id="IPR026555">
    <property type="entry name" value="NSL3/Tex30"/>
</dbReference>
<dbReference type="CDD" id="cd06223">
    <property type="entry name" value="PRTases_typeI"/>
    <property type="match status" value="1"/>
</dbReference>
<keyword evidence="3" id="KW-0328">Glycosyltransferase</keyword>
<organism evidence="3 4">
    <name type="scientific">Streptomyces pathocidini</name>
    <dbReference type="NCBI Taxonomy" id="1650571"/>
    <lineage>
        <taxon>Bacteria</taxon>
        <taxon>Bacillati</taxon>
        <taxon>Actinomycetota</taxon>
        <taxon>Actinomycetes</taxon>
        <taxon>Kitasatosporales</taxon>
        <taxon>Streptomycetaceae</taxon>
        <taxon>Streptomyces</taxon>
    </lineage>
</organism>
<evidence type="ECO:0000313" key="4">
    <source>
        <dbReference type="Proteomes" id="UP001611548"/>
    </source>
</evidence>
<evidence type="ECO:0000259" key="2">
    <source>
        <dbReference type="Pfam" id="PF00156"/>
    </source>
</evidence>
<feature type="domain" description="Phosphoribosyltransferase" evidence="2">
    <location>
        <begin position="9"/>
        <end position="186"/>
    </location>
</feature>
<feature type="region of interest" description="Disordered" evidence="1">
    <location>
        <begin position="210"/>
        <end position="254"/>
    </location>
</feature>
<accession>A0ABW7UPA4</accession>
<dbReference type="InterPro" id="IPR000836">
    <property type="entry name" value="PRTase_dom"/>
</dbReference>
<dbReference type="EMBL" id="JBIRWE010000001">
    <property type="protein sequence ID" value="MFI1963302.1"/>
    <property type="molecule type" value="Genomic_DNA"/>
</dbReference>
<dbReference type="RefSeq" id="WP_398718043.1">
    <property type="nucleotide sequence ID" value="NZ_JBIRWE010000001.1"/>
</dbReference>
<dbReference type="SUPFAM" id="SSF53271">
    <property type="entry name" value="PRTase-like"/>
    <property type="match status" value="1"/>
</dbReference>